<dbReference type="KEGG" id="buu:WS70_15705"/>
<dbReference type="GO" id="GO:0006260">
    <property type="term" value="P:DNA replication"/>
    <property type="evidence" value="ECO:0007669"/>
    <property type="project" value="UniProtKB-KW"/>
</dbReference>
<protein>
    <recommendedName>
        <fullName evidence="7">Replication gene A protein-like domain-containing protein</fullName>
    </recommendedName>
</protein>
<evidence type="ECO:0000256" key="3">
    <source>
        <dbReference type="ARBA" id="ARBA00022705"/>
    </source>
</evidence>
<dbReference type="AlphaFoldDB" id="A0A1B4FHD7"/>
<dbReference type="Proteomes" id="UP000062519">
    <property type="component" value="Chromosome 1"/>
</dbReference>
<keyword evidence="4" id="KW-0540">Nuclease</keyword>
<feature type="domain" description="Replication gene A protein-like" evidence="7">
    <location>
        <begin position="1"/>
        <end position="79"/>
    </location>
</feature>
<dbReference type="Pfam" id="PF05840">
    <property type="entry name" value="Phage_GPA"/>
    <property type="match status" value="1"/>
</dbReference>
<evidence type="ECO:0000313" key="9">
    <source>
        <dbReference type="Proteomes" id="UP000062519"/>
    </source>
</evidence>
<dbReference type="InterPro" id="IPR008766">
    <property type="entry name" value="Replication_gene_A-like"/>
</dbReference>
<evidence type="ECO:0000313" key="8">
    <source>
        <dbReference type="EMBL" id="AOJ03091.1"/>
    </source>
</evidence>
<sequence>MRTIEAHQDGPLHWSLMVFVRDSAHVKLARAAINRHFLLNDLSDEPDTWIHRIRFEHAKSAKGGATDYIAKSISKHIDEKGIEHDLPAVPVCCRDIAALFGCERAREARVSRAARTK</sequence>
<evidence type="ECO:0000256" key="4">
    <source>
        <dbReference type="ARBA" id="ARBA00022722"/>
    </source>
</evidence>
<accession>A0A1B4FHD7</accession>
<dbReference type="EMBL" id="CP013386">
    <property type="protein sequence ID" value="AOJ03091.1"/>
    <property type="molecule type" value="Genomic_DNA"/>
</dbReference>
<organism evidence="8 9">
    <name type="scientific">Burkholderia mayonis</name>
    <dbReference type="NCBI Taxonomy" id="1385591"/>
    <lineage>
        <taxon>Bacteria</taxon>
        <taxon>Pseudomonadati</taxon>
        <taxon>Pseudomonadota</taxon>
        <taxon>Betaproteobacteria</taxon>
        <taxon>Burkholderiales</taxon>
        <taxon>Burkholderiaceae</taxon>
        <taxon>Burkholderia</taxon>
        <taxon>pseudomallei group</taxon>
    </lineage>
</organism>
<evidence type="ECO:0000256" key="5">
    <source>
        <dbReference type="ARBA" id="ARBA00022759"/>
    </source>
</evidence>
<keyword evidence="3" id="KW-0235">DNA replication</keyword>
<evidence type="ECO:0000256" key="2">
    <source>
        <dbReference type="ARBA" id="ARBA00009260"/>
    </source>
</evidence>
<dbReference type="GO" id="GO:0004519">
    <property type="term" value="F:endonuclease activity"/>
    <property type="evidence" value="ECO:0007669"/>
    <property type="project" value="UniProtKB-KW"/>
</dbReference>
<dbReference type="GO" id="GO:0016787">
    <property type="term" value="F:hydrolase activity"/>
    <property type="evidence" value="ECO:0007669"/>
    <property type="project" value="UniProtKB-KW"/>
</dbReference>
<keyword evidence="6" id="KW-0378">Hydrolase</keyword>
<comment type="function">
    <text evidence="1">Possible endonuclease which induces a single-strand cut and initiates DNA replication.</text>
</comment>
<reference evidence="8 9" key="1">
    <citation type="submission" date="2015-12" db="EMBL/GenBank/DDBJ databases">
        <title>Diversity of Burkholderia near neighbor genomes.</title>
        <authorList>
            <person name="Sahl J."/>
            <person name="Wagner D."/>
            <person name="Keim P."/>
        </authorList>
    </citation>
    <scope>NUCLEOTIDE SEQUENCE [LARGE SCALE GENOMIC DNA]</scope>
    <source>
        <strain evidence="8 9">BDU6</strain>
    </source>
</reference>
<comment type="similarity">
    <text evidence="2">Belongs to the phage GPA family.</text>
</comment>
<keyword evidence="5" id="KW-0255">Endonuclease</keyword>
<keyword evidence="9" id="KW-1185">Reference proteome</keyword>
<evidence type="ECO:0000256" key="1">
    <source>
        <dbReference type="ARBA" id="ARBA00003293"/>
    </source>
</evidence>
<name>A0A1B4FHD7_9BURK</name>
<evidence type="ECO:0000259" key="7">
    <source>
        <dbReference type="Pfam" id="PF05840"/>
    </source>
</evidence>
<evidence type="ECO:0000256" key="6">
    <source>
        <dbReference type="ARBA" id="ARBA00022801"/>
    </source>
</evidence>
<gene>
    <name evidence="8" type="ORF">WS70_15705</name>
</gene>
<proteinExistence type="inferred from homology"/>